<dbReference type="Proteomes" id="UP000541535">
    <property type="component" value="Unassembled WGS sequence"/>
</dbReference>
<dbReference type="PANTHER" id="PTHR34400:SF4">
    <property type="entry name" value="MEMBRANE PROTEIN"/>
    <property type="match status" value="1"/>
</dbReference>
<organism evidence="2 3">
    <name type="scientific">Pseudoduganella violacea</name>
    <dbReference type="NCBI Taxonomy" id="1715466"/>
    <lineage>
        <taxon>Bacteria</taxon>
        <taxon>Pseudomonadati</taxon>
        <taxon>Pseudomonadota</taxon>
        <taxon>Betaproteobacteria</taxon>
        <taxon>Burkholderiales</taxon>
        <taxon>Oxalobacteraceae</taxon>
        <taxon>Telluria group</taxon>
        <taxon>Pseudoduganella</taxon>
    </lineage>
</organism>
<dbReference type="EMBL" id="JACHXD010000020">
    <property type="protein sequence ID" value="MBB3121842.1"/>
    <property type="molecule type" value="Genomic_DNA"/>
</dbReference>
<proteinExistence type="predicted"/>
<dbReference type="SUPFAM" id="SSF47240">
    <property type="entry name" value="Ferritin-like"/>
    <property type="match status" value="1"/>
</dbReference>
<protein>
    <recommendedName>
        <fullName evidence="1">Iminophenyl-pyruvate dimer synthase domain-containing protein</fullName>
    </recommendedName>
</protein>
<comment type="caution">
    <text evidence="2">The sequence shown here is derived from an EMBL/GenBank/DDBJ whole genome shotgun (WGS) entry which is preliminary data.</text>
</comment>
<dbReference type="PANTHER" id="PTHR34400">
    <property type="match status" value="1"/>
</dbReference>
<evidence type="ECO:0000313" key="2">
    <source>
        <dbReference type="EMBL" id="MBB3121842.1"/>
    </source>
</evidence>
<dbReference type="AlphaFoldDB" id="A0A7W5BES4"/>
<accession>A0A7W5BES4</accession>
<feature type="domain" description="Iminophenyl-pyruvate dimer synthase" evidence="1">
    <location>
        <begin position="25"/>
        <end position="253"/>
    </location>
</feature>
<reference evidence="2 3" key="1">
    <citation type="submission" date="2020-08" db="EMBL/GenBank/DDBJ databases">
        <title>Genomic Encyclopedia of Type Strains, Phase III (KMG-III): the genomes of soil and plant-associated and newly described type strains.</title>
        <authorList>
            <person name="Whitman W."/>
        </authorList>
    </citation>
    <scope>NUCLEOTIDE SEQUENCE [LARGE SCALE GENOMIC DNA]</scope>
    <source>
        <strain evidence="2 3">CECT 8897</strain>
    </source>
</reference>
<dbReference type="InterPro" id="IPR012347">
    <property type="entry name" value="Ferritin-like"/>
</dbReference>
<dbReference type="InterPro" id="IPR009078">
    <property type="entry name" value="Ferritin-like_SF"/>
</dbReference>
<evidence type="ECO:0000259" key="1">
    <source>
        <dbReference type="Pfam" id="PF12902"/>
    </source>
</evidence>
<sequence length="377" mass="40801">MMRISEKHIKALRRAESVDQVQSALASAIQLELATIPVYLTGLFSLKQNANREAGALVQSVVVEEMLHMTLVCNTLIAIGGRPEITAAGKGLYYPGPLPLNINDGLQVSLKALTPEQTESVFMAIEKPDYDGVLPGEDVSTPPASVPGEYASIGDFYQAIAEALARLVDSGAPVFAEPKLEEQVDVSRWFPPISRLARSEHYDGKVSDLASAEAALGVIVVQGEGAQEGEGFTPIDSTDGAYAHYFKFGEIFHNKRLVENPSAPSGWSYTGEPVPLEESMVFDLLPNAALSDYENGSAAFYAGQQFYGSYMRLLETLDTVFHGEPNKLNDALGLMYEMKLVAQQVTRNPAGAGHPNRIAAPPFMLTRVQPRIGQEAN</sequence>
<keyword evidence="3" id="KW-1185">Reference proteome</keyword>
<dbReference type="InterPro" id="IPR026820">
    <property type="entry name" value="VioB/RebD_dom"/>
</dbReference>
<dbReference type="RefSeq" id="WP_183443527.1">
    <property type="nucleotide sequence ID" value="NZ_JACHXD010000020.1"/>
</dbReference>
<dbReference type="Pfam" id="PF12902">
    <property type="entry name" value="Ferritin-like"/>
    <property type="match status" value="1"/>
</dbReference>
<name>A0A7W5BES4_9BURK</name>
<evidence type="ECO:0000313" key="3">
    <source>
        <dbReference type="Proteomes" id="UP000541535"/>
    </source>
</evidence>
<gene>
    <name evidence="2" type="ORF">FHS03_004934</name>
</gene>
<dbReference type="Gene3D" id="1.20.1260.10">
    <property type="match status" value="1"/>
</dbReference>